<evidence type="ECO:0000313" key="8">
    <source>
        <dbReference type="Proteomes" id="UP000295164"/>
    </source>
</evidence>
<dbReference type="InterPro" id="IPR025657">
    <property type="entry name" value="RadC_JAB"/>
</dbReference>
<evidence type="ECO:0000313" key="7">
    <source>
        <dbReference type="EMBL" id="TCZ73287.1"/>
    </source>
</evidence>
<evidence type="ECO:0000256" key="2">
    <source>
        <dbReference type="ARBA" id="ARBA00022723"/>
    </source>
</evidence>
<reference evidence="7 8" key="1">
    <citation type="submission" date="2019-03" db="EMBL/GenBank/DDBJ databases">
        <authorList>
            <person name="Kim M.K.M."/>
        </authorList>
    </citation>
    <scope>NUCLEOTIDE SEQUENCE [LARGE SCALE GENOMIC DNA]</scope>
    <source>
        <strain evidence="7 8">17J68-15</strain>
    </source>
</reference>
<evidence type="ECO:0000256" key="3">
    <source>
        <dbReference type="ARBA" id="ARBA00022801"/>
    </source>
</evidence>
<dbReference type="Proteomes" id="UP000295164">
    <property type="component" value="Unassembled WGS sequence"/>
</dbReference>
<keyword evidence="4" id="KW-0862">Zinc</keyword>
<dbReference type="PROSITE" id="PS01302">
    <property type="entry name" value="UPF0758"/>
    <property type="match status" value="1"/>
</dbReference>
<comment type="caution">
    <text evidence="7">The sequence shown here is derived from an EMBL/GenBank/DDBJ whole genome shotgun (WGS) entry which is preliminary data.</text>
</comment>
<organism evidence="7 8">
    <name type="scientific">Flaviaesturariibacter aridisoli</name>
    <dbReference type="NCBI Taxonomy" id="2545761"/>
    <lineage>
        <taxon>Bacteria</taxon>
        <taxon>Pseudomonadati</taxon>
        <taxon>Bacteroidota</taxon>
        <taxon>Chitinophagia</taxon>
        <taxon>Chitinophagales</taxon>
        <taxon>Chitinophagaceae</taxon>
        <taxon>Flaviaestuariibacter</taxon>
    </lineage>
</organism>
<dbReference type="InterPro" id="IPR037518">
    <property type="entry name" value="MPN"/>
</dbReference>
<dbReference type="AlphaFoldDB" id="A0A4R4E2Z7"/>
<dbReference type="Pfam" id="PF04002">
    <property type="entry name" value="RadC"/>
    <property type="match status" value="1"/>
</dbReference>
<evidence type="ECO:0000256" key="5">
    <source>
        <dbReference type="ARBA" id="ARBA00023049"/>
    </source>
</evidence>
<accession>A0A4R4E2Z7</accession>
<evidence type="ECO:0000256" key="4">
    <source>
        <dbReference type="ARBA" id="ARBA00022833"/>
    </source>
</evidence>
<dbReference type="Gene3D" id="3.40.140.10">
    <property type="entry name" value="Cytidine Deaminase, domain 2"/>
    <property type="match status" value="1"/>
</dbReference>
<evidence type="ECO:0000259" key="6">
    <source>
        <dbReference type="PROSITE" id="PS50249"/>
    </source>
</evidence>
<evidence type="ECO:0000256" key="1">
    <source>
        <dbReference type="ARBA" id="ARBA00022670"/>
    </source>
</evidence>
<protein>
    <submittedName>
        <fullName evidence="7">DNA repair protein</fullName>
    </submittedName>
</protein>
<dbReference type="InterPro" id="IPR020891">
    <property type="entry name" value="UPF0758_CS"/>
</dbReference>
<dbReference type="GO" id="GO:0008237">
    <property type="term" value="F:metallopeptidase activity"/>
    <property type="evidence" value="ECO:0007669"/>
    <property type="project" value="UniProtKB-KW"/>
</dbReference>
<dbReference type="InterPro" id="IPR001405">
    <property type="entry name" value="UPF0758"/>
</dbReference>
<dbReference type="PANTHER" id="PTHR30471">
    <property type="entry name" value="DNA REPAIR PROTEIN RADC"/>
    <property type="match status" value="1"/>
</dbReference>
<keyword evidence="1" id="KW-0645">Protease</keyword>
<dbReference type="OrthoDB" id="9804482at2"/>
<sequence length="150" mass="16586">MKKTTQRVSEIRVSYRPRAGHKPLIQTSQDAFNELHPFFPSQTIALQERVVALYLNRANRVLGAYEVSKGGISGTVVDARLILSVGLKVACSGIILGHNHPSGNPTPSQQDLELTARLREACKLVDMRLLDHLILIPDGRFQSLADEGYL</sequence>
<proteinExistence type="predicted"/>
<dbReference type="GO" id="GO:0006508">
    <property type="term" value="P:proteolysis"/>
    <property type="evidence" value="ECO:0007669"/>
    <property type="project" value="UniProtKB-KW"/>
</dbReference>
<keyword evidence="5" id="KW-0482">Metalloprotease</keyword>
<gene>
    <name evidence="7" type="ORF">E0486_06330</name>
</gene>
<dbReference type="PROSITE" id="PS50249">
    <property type="entry name" value="MPN"/>
    <property type="match status" value="1"/>
</dbReference>
<dbReference type="GO" id="GO:0046872">
    <property type="term" value="F:metal ion binding"/>
    <property type="evidence" value="ECO:0007669"/>
    <property type="project" value="UniProtKB-KW"/>
</dbReference>
<keyword evidence="8" id="KW-1185">Reference proteome</keyword>
<dbReference type="EMBL" id="SKFH01000007">
    <property type="protein sequence ID" value="TCZ73287.1"/>
    <property type="molecule type" value="Genomic_DNA"/>
</dbReference>
<name>A0A4R4E2Z7_9BACT</name>
<dbReference type="RefSeq" id="WP_131851306.1">
    <property type="nucleotide sequence ID" value="NZ_SKFH01000007.1"/>
</dbReference>
<keyword evidence="2" id="KW-0479">Metal-binding</keyword>
<dbReference type="PANTHER" id="PTHR30471:SF3">
    <property type="entry name" value="UPF0758 PROTEIN YEES-RELATED"/>
    <property type="match status" value="1"/>
</dbReference>
<keyword evidence="3" id="KW-0378">Hydrolase</keyword>
<dbReference type="CDD" id="cd08071">
    <property type="entry name" value="MPN_DUF2466"/>
    <property type="match status" value="1"/>
</dbReference>
<feature type="domain" description="MPN" evidence="6">
    <location>
        <begin position="25"/>
        <end position="150"/>
    </location>
</feature>